<dbReference type="AlphaFoldDB" id="A0A8J2KJZ2"/>
<sequence>MTTALYVDNQFQATCDNVSKCHHGSDPISIRSDRVGYHSINIRIPSGKLNVSIRSGGYAYGYIRFDPKISSYIRIPDKESVKE</sequence>
<protein>
    <submittedName>
        <fullName evidence="1">Uncharacterized protein</fullName>
    </submittedName>
</protein>
<organism evidence="1 2">
    <name type="scientific">Allacma fusca</name>
    <dbReference type="NCBI Taxonomy" id="39272"/>
    <lineage>
        <taxon>Eukaryota</taxon>
        <taxon>Metazoa</taxon>
        <taxon>Ecdysozoa</taxon>
        <taxon>Arthropoda</taxon>
        <taxon>Hexapoda</taxon>
        <taxon>Collembola</taxon>
        <taxon>Symphypleona</taxon>
        <taxon>Sminthuridae</taxon>
        <taxon>Allacma</taxon>
    </lineage>
</organism>
<evidence type="ECO:0000313" key="1">
    <source>
        <dbReference type="EMBL" id="CAG7727285.1"/>
    </source>
</evidence>
<accession>A0A8J2KJZ2</accession>
<evidence type="ECO:0000313" key="2">
    <source>
        <dbReference type="Proteomes" id="UP000708208"/>
    </source>
</evidence>
<feature type="non-terminal residue" evidence="1">
    <location>
        <position position="83"/>
    </location>
</feature>
<name>A0A8J2KJZ2_9HEXA</name>
<proteinExistence type="predicted"/>
<dbReference type="EMBL" id="CAJVCH010146456">
    <property type="protein sequence ID" value="CAG7727285.1"/>
    <property type="molecule type" value="Genomic_DNA"/>
</dbReference>
<comment type="caution">
    <text evidence="1">The sequence shown here is derived from an EMBL/GenBank/DDBJ whole genome shotgun (WGS) entry which is preliminary data.</text>
</comment>
<gene>
    <name evidence="1" type="ORF">AFUS01_LOCUS16136</name>
</gene>
<reference evidence="1" key="1">
    <citation type="submission" date="2021-06" db="EMBL/GenBank/DDBJ databases">
        <authorList>
            <person name="Hodson N. C."/>
            <person name="Mongue J. A."/>
            <person name="Jaron S. K."/>
        </authorList>
    </citation>
    <scope>NUCLEOTIDE SEQUENCE</scope>
</reference>
<dbReference type="Proteomes" id="UP000708208">
    <property type="component" value="Unassembled WGS sequence"/>
</dbReference>
<keyword evidence="2" id="KW-1185">Reference proteome</keyword>